<proteinExistence type="predicted"/>
<protein>
    <submittedName>
        <fullName evidence="1">Uncharacterized protein</fullName>
    </submittedName>
</protein>
<dbReference type="InParanoid" id="A0A409XCW6"/>
<dbReference type="Proteomes" id="UP000283269">
    <property type="component" value="Unassembled WGS sequence"/>
</dbReference>
<dbReference type="AlphaFoldDB" id="A0A409XCW6"/>
<evidence type="ECO:0000313" key="2">
    <source>
        <dbReference type="Proteomes" id="UP000283269"/>
    </source>
</evidence>
<evidence type="ECO:0000313" key="1">
    <source>
        <dbReference type="EMBL" id="PPQ88517.1"/>
    </source>
</evidence>
<dbReference type="EMBL" id="NHYD01002063">
    <property type="protein sequence ID" value="PPQ88517.1"/>
    <property type="molecule type" value="Genomic_DNA"/>
</dbReference>
<comment type="caution">
    <text evidence="1">The sequence shown here is derived from an EMBL/GenBank/DDBJ whole genome shotgun (WGS) entry which is preliminary data.</text>
</comment>
<gene>
    <name evidence="1" type="ORF">CVT25_009043</name>
</gene>
<accession>A0A409XCW6</accession>
<reference evidence="1 2" key="1">
    <citation type="journal article" date="2018" name="Evol. Lett.">
        <title>Horizontal gene cluster transfer increased hallucinogenic mushroom diversity.</title>
        <authorList>
            <person name="Reynolds H.T."/>
            <person name="Vijayakumar V."/>
            <person name="Gluck-Thaler E."/>
            <person name="Korotkin H.B."/>
            <person name="Matheny P.B."/>
            <person name="Slot J.C."/>
        </authorList>
    </citation>
    <scope>NUCLEOTIDE SEQUENCE [LARGE SCALE GENOMIC DNA]</scope>
    <source>
        <strain evidence="1 2">2631</strain>
    </source>
</reference>
<sequence>MYVKDIAHIRKASDTAAPLTADSSALSTRKVFKYPSKRDFDNIFSGCYLDLDLYLVECFFMDTAFHLYEHDFFNDIEDVFSATLTWGLTKLADISTSLV</sequence>
<keyword evidence="2" id="KW-1185">Reference proteome</keyword>
<name>A0A409XCW6_PSICY</name>
<organism evidence="1 2">
    <name type="scientific">Psilocybe cyanescens</name>
    <dbReference type="NCBI Taxonomy" id="93625"/>
    <lineage>
        <taxon>Eukaryota</taxon>
        <taxon>Fungi</taxon>
        <taxon>Dikarya</taxon>
        <taxon>Basidiomycota</taxon>
        <taxon>Agaricomycotina</taxon>
        <taxon>Agaricomycetes</taxon>
        <taxon>Agaricomycetidae</taxon>
        <taxon>Agaricales</taxon>
        <taxon>Agaricineae</taxon>
        <taxon>Strophariaceae</taxon>
        <taxon>Psilocybe</taxon>
    </lineage>
</organism>